<dbReference type="HAMAP" id="MF_00547">
    <property type="entry name" value="Ribosomal_eL37"/>
    <property type="match status" value="1"/>
</dbReference>
<reference evidence="9 10" key="1">
    <citation type="journal article" date="2009" name="Nature">
        <title>The Sorghum bicolor genome and the diversification of grasses.</title>
        <authorList>
            <person name="Paterson A.H."/>
            <person name="Bowers J.E."/>
            <person name="Bruggmann R."/>
            <person name="Dubchak I."/>
            <person name="Grimwood J."/>
            <person name="Gundlach H."/>
            <person name="Haberer G."/>
            <person name="Hellsten U."/>
            <person name="Mitros T."/>
            <person name="Poliakov A."/>
            <person name="Schmutz J."/>
            <person name="Spannagl M."/>
            <person name="Tang H."/>
            <person name="Wang X."/>
            <person name="Wicker T."/>
            <person name="Bharti A.K."/>
            <person name="Chapman J."/>
            <person name="Feltus F.A."/>
            <person name="Gowik U."/>
            <person name="Grigoriev I.V."/>
            <person name="Lyons E."/>
            <person name="Maher C.A."/>
            <person name="Martis M."/>
            <person name="Narechania A."/>
            <person name="Otillar R.P."/>
            <person name="Penning B.W."/>
            <person name="Salamov A.A."/>
            <person name="Wang Y."/>
            <person name="Zhang L."/>
            <person name="Carpita N.C."/>
            <person name="Freeling M."/>
            <person name="Gingle A.R."/>
            <person name="Hash C.T."/>
            <person name="Keller B."/>
            <person name="Klein P."/>
            <person name="Kresovich S."/>
            <person name="McCann M.C."/>
            <person name="Ming R."/>
            <person name="Peterson D.G."/>
            <person name="Mehboob-ur-Rahman"/>
            <person name="Ware D."/>
            <person name="Westhoff P."/>
            <person name="Mayer K.F."/>
            <person name="Messing J."/>
            <person name="Rokhsar D.S."/>
        </authorList>
    </citation>
    <scope>NUCLEOTIDE SEQUENCE [LARGE SCALE GENOMIC DNA]</scope>
    <source>
        <strain evidence="10">cv. BTx623</strain>
    </source>
</reference>
<evidence type="ECO:0000313" key="10">
    <source>
        <dbReference type="Proteomes" id="UP000000768"/>
    </source>
</evidence>
<keyword evidence="5" id="KW-0862">Zinc</keyword>
<dbReference type="GO" id="GO:0006412">
    <property type="term" value="P:translation"/>
    <property type="evidence" value="ECO:0007669"/>
    <property type="project" value="InterPro"/>
</dbReference>
<evidence type="ECO:0000256" key="7">
    <source>
        <dbReference type="ARBA" id="ARBA00022980"/>
    </source>
</evidence>
<keyword evidence="3" id="KW-0699">rRNA-binding</keyword>
<gene>
    <name evidence="9" type="ORF">SORBI_3001G347901</name>
</gene>
<reference evidence="10" key="2">
    <citation type="journal article" date="2018" name="Plant J.">
        <title>The Sorghum bicolor reference genome: improved assembly, gene annotations, a transcriptome atlas, and signatures of genome organization.</title>
        <authorList>
            <person name="McCormick R.F."/>
            <person name="Truong S.K."/>
            <person name="Sreedasyam A."/>
            <person name="Jenkins J."/>
            <person name="Shu S."/>
            <person name="Sims D."/>
            <person name="Kennedy M."/>
            <person name="Amirebrahimi M."/>
            <person name="Weers B.D."/>
            <person name="McKinley B."/>
            <person name="Mattison A."/>
            <person name="Morishige D.T."/>
            <person name="Grimwood J."/>
            <person name="Schmutz J."/>
            <person name="Mullet J.E."/>
        </authorList>
    </citation>
    <scope>NUCLEOTIDE SEQUENCE [LARGE SCALE GENOMIC DNA]</scope>
    <source>
        <strain evidence="10">cv. BTx623</strain>
    </source>
</reference>
<dbReference type="GO" id="GO:0019843">
    <property type="term" value="F:rRNA binding"/>
    <property type="evidence" value="ECO:0007669"/>
    <property type="project" value="UniProtKB-KW"/>
</dbReference>
<dbReference type="InterPro" id="IPR011331">
    <property type="entry name" value="Ribosomal_eL37/eL43"/>
</dbReference>
<dbReference type="PANTHER" id="PTHR10768:SF43">
    <property type="entry name" value="RIBOSOMAL PROTEIN L37"/>
    <property type="match status" value="1"/>
</dbReference>
<accession>A0A1Z5S9G9</accession>
<comment type="similarity">
    <text evidence="1">Belongs to the eukaryotic ribosomal protein eL37 family.</text>
</comment>
<dbReference type="InParanoid" id="A0A1Z5S9G9"/>
<evidence type="ECO:0000256" key="5">
    <source>
        <dbReference type="ARBA" id="ARBA00022833"/>
    </source>
</evidence>
<dbReference type="Proteomes" id="UP000000768">
    <property type="component" value="Chromosome 1"/>
</dbReference>
<protein>
    <recommendedName>
        <fullName evidence="11">Ribosomal protein L37</fullName>
    </recommendedName>
</protein>
<dbReference type="GO" id="GO:0022625">
    <property type="term" value="C:cytosolic large ribosomal subunit"/>
    <property type="evidence" value="ECO:0000318"/>
    <property type="project" value="GO_Central"/>
</dbReference>
<evidence type="ECO:0000256" key="2">
    <source>
        <dbReference type="ARBA" id="ARBA00022723"/>
    </source>
</evidence>
<keyword evidence="8" id="KW-0687">Ribonucleoprotein</keyword>
<evidence type="ECO:0000256" key="3">
    <source>
        <dbReference type="ARBA" id="ARBA00022730"/>
    </source>
</evidence>
<dbReference type="InterPro" id="IPR001569">
    <property type="entry name" value="Ribosomal_eL37"/>
</dbReference>
<proteinExistence type="inferred from homology"/>
<sequence>MGHVPARYDRLQQSLLLAGGSQGPMGWSYPLGARKEWYVRAAAAAADSPSASVRPPANGKGTGSFGKRRNKTHTLCIRCGRRSFHLQKSTCSSCGYPAARIRKYNWSIKAIRRKTTGTGRMRYMRHVPRRFKSNFREAVVDMDTDGISASGTELCLLGSITRRWDTSMEGFISHTFCFIPISKKYADLHMCLHGTSQERFP</sequence>
<dbReference type="EMBL" id="CM000760">
    <property type="protein sequence ID" value="OQU92466.1"/>
    <property type="molecule type" value="Genomic_DNA"/>
</dbReference>
<dbReference type="PROSITE" id="PS01077">
    <property type="entry name" value="RIBOSOMAL_L37E"/>
    <property type="match status" value="1"/>
</dbReference>
<evidence type="ECO:0000313" key="9">
    <source>
        <dbReference type="EMBL" id="OQU92466.1"/>
    </source>
</evidence>
<organism evidence="9 10">
    <name type="scientific">Sorghum bicolor</name>
    <name type="common">Sorghum</name>
    <name type="synonym">Sorghum vulgare</name>
    <dbReference type="NCBI Taxonomy" id="4558"/>
    <lineage>
        <taxon>Eukaryota</taxon>
        <taxon>Viridiplantae</taxon>
        <taxon>Streptophyta</taxon>
        <taxon>Embryophyta</taxon>
        <taxon>Tracheophyta</taxon>
        <taxon>Spermatophyta</taxon>
        <taxon>Magnoliopsida</taxon>
        <taxon>Liliopsida</taxon>
        <taxon>Poales</taxon>
        <taxon>Poaceae</taxon>
        <taxon>PACMAD clade</taxon>
        <taxon>Panicoideae</taxon>
        <taxon>Andropogonodae</taxon>
        <taxon>Andropogoneae</taxon>
        <taxon>Sorghinae</taxon>
        <taxon>Sorghum</taxon>
    </lineage>
</organism>
<dbReference type="GO" id="GO:0003723">
    <property type="term" value="F:RNA binding"/>
    <property type="evidence" value="ECO:0000318"/>
    <property type="project" value="GO_Central"/>
</dbReference>
<dbReference type="Gene3D" id="2.20.25.30">
    <property type="match status" value="1"/>
</dbReference>
<dbReference type="GO" id="GO:0003735">
    <property type="term" value="F:structural constituent of ribosome"/>
    <property type="evidence" value="ECO:0007669"/>
    <property type="project" value="InterPro"/>
</dbReference>
<evidence type="ECO:0000256" key="1">
    <source>
        <dbReference type="ARBA" id="ARBA00009805"/>
    </source>
</evidence>
<dbReference type="InterPro" id="IPR011332">
    <property type="entry name" value="Ribosomal_zn-bd"/>
</dbReference>
<dbReference type="PANTHER" id="PTHR10768">
    <property type="entry name" value="60S RIBOSOMAL PROTEIN L37"/>
    <property type="match status" value="1"/>
</dbReference>
<name>A0A1Z5S9G9_SORBI</name>
<evidence type="ECO:0000256" key="6">
    <source>
        <dbReference type="ARBA" id="ARBA00022884"/>
    </source>
</evidence>
<dbReference type="GO" id="GO:0008270">
    <property type="term" value="F:zinc ion binding"/>
    <property type="evidence" value="ECO:0007669"/>
    <property type="project" value="UniProtKB-KW"/>
</dbReference>
<dbReference type="eggNOG" id="KOG3475">
    <property type="taxonomic scope" value="Eukaryota"/>
</dbReference>
<evidence type="ECO:0008006" key="11">
    <source>
        <dbReference type="Google" id="ProtNLM"/>
    </source>
</evidence>
<keyword evidence="6" id="KW-0694">RNA-binding</keyword>
<evidence type="ECO:0000256" key="8">
    <source>
        <dbReference type="ARBA" id="ARBA00023274"/>
    </source>
</evidence>
<dbReference type="InterPro" id="IPR018267">
    <property type="entry name" value="Ribosomal_eL37_CS"/>
</dbReference>
<dbReference type="FunFam" id="2.20.25.30:FF:000001">
    <property type="entry name" value="Ribosomal protein L37"/>
    <property type="match status" value="1"/>
</dbReference>
<dbReference type="AlphaFoldDB" id="A0A1Z5S9G9"/>
<dbReference type="SUPFAM" id="SSF57829">
    <property type="entry name" value="Zn-binding ribosomal proteins"/>
    <property type="match status" value="1"/>
</dbReference>
<keyword evidence="10" id="KW-1185">Reference proteome</keyword>
<dbReference type="Pfam" id="PF01907">
    <property type="entry name" value="Ribosomal_L37e"/>
    <property type="match status" value="1"/>
</dbReference>
<keyword evidence="2" id="KW-0479">Metal-binding</keyword>
<keyword evidence="4" id="KW-0863">Zinc-finger</keyword>
<keyword evidence="7" id="KW-0689">Ribosomal protein</keyword>
<dbReference type="STRING" id="4558.A0A1Z5S9G9"/>
<dbReference type="Gramene" id="OQU92466">
    <property type="protein sequence ID" value="OQU92466"/>
    <property type="gene ID" value="SORBI_3001G347901"/>
</dbReference>
<evidence type="ECO:0000256" key="4">
    <source>
        <dbReference type="ARBA" id="ARBA00022771"/>
    </source>
</evidence>